<keyword evidence="6" id="KW-1185">Reference proteome</keyword>
<dbReference type="GO" id="GO:0005840">
    <property type="term" value="C:ribosome"/>
    <property type="evidence" value="ECO:0007669"/>
    <property type="project" value="UniProtKB-KW"/>
</dbReference>
<accession>A0A0D0BI34</accession>
<dbReference type="AlphaFoldDB" id="A0A0D0BI34"/>
<protein>
    <recommendedName>
        <fullName evidence="4">Small ribosomal subunit protein uS7 domain-containing protein</fullName>
    </recommendedName>
</protein>
<reference evidence="6" key="2">
    <citation type="submission" date="2015-01" db="EMBL/GenBank/DDBJ databases">
        <title>Evolutionary Origins and Diversification of the Mycorrhizal Mutualists.</title>
        <authorList>
            <consortium name="DOE Joint Genome Institute"/>
            <consortium name="Mycorrhizal Genomics Consortium"/>
            <person name="Kohler A."/>
            <person name="Kuo A."/>
            <person name="Nagy L.G."/>
            <person name="Floudas D."/>
            <person name="Copeland A."/>
            <person name="Barry K.W."/>
            <person name="Cichocki N."/>
            <person name="Veneault-Fourrey C."/>
            <person name="LaButti K."/>
            <person name="Lindquist E.A."/>
            <person name="Lipzen A."/>
            <person name="Lundell T."/>
            <person name="Morin E."/>
            <person name="Murat C."/>
            <person name="Riley R."/>
            <person name="Ohm R."/>
            <person name="Sun H."/>
            <person name="Tunlid A."/>
            <person name="Henrissat B."/>
            <person name="Grigoriev I.V."/>
            <person name="Hibbett D.S."/>
            <person name="Martin F."/>
        </authorList>
    </citation>
    <scope>NUCLEOTIDE SEQUENCE [LARGE SCALE GENOMIC DNA]</scope>
    <source>
        <strain evidence="6">UH-Slu-Lm8-n1</strain>
    </source>
</reference>
<dbReference type="SUPFAM" id="SSF47973">
    <property type="entry name" value="Ribosomal protein S7"/>
    <property type="match status" value="1"/>
</dbReference>
<evidence type="ECO:0000313" key="6">
    <source>
        <dbReference type="Proteomes" id="UP000054485"/>
    </source>
</evidence>
<evidence type="ECO:0000256" key="3">
    <source>
        <dbReference type="ARBA" id="ARBA00023274"/>
    </source>
</evidence>
<keyword evidence="2" id="KW-0689">Ribosomal protein</keyword>
<dbReference type="STRING" id="930992.A0A0D0BI34"/>
<evidence type="ECO:0000256" key="2">
    <source>
        <dbReference type="ARBA" id="ARBA00022980"/>
    </source>
</evidence>
<dbReference type="EMBL" id="KN835228">
    <property type="protein sequence ID" value="KIK42828.1"/>
    <property type="molecule type" value="Genomic_DNA"/>
</dbReference>
<dbReference type="FunCoup" id="A0A0D0BI34">
    <property type="interactions" value="166"/>
</dbReference>
<dbReference type="InterPro" id="IPR023798">
    <property type="entry name" value="Ribosomal_uS7_dom"/>
</dbReference>
<dbReference type="InParanoid" id="A0A0D0BI34"/>
<dbReference type="Gene3D" id="1.10.455.10">
    <property type="entry name" value="Ribosomal protein S7 domain"/>
    <property type="match status" value="1"/>
</dbReference>
<evidence type="ECO:0000313" key="5">
    <source>
        <dbReference type="EMBL" id="KIK42828.1"/>
    </source>
</evidence>
<keyword evidence="3" id="KW-0687">Ribonucleoprotein</keyword>
<dbReference type="Proteomes" id="UP000054485">
    <property type="component" value="Unassembled WGS sequence"/>
</dbReference>
<reference evidence="5 6" key="1">
    <citation type="submission" date="2014-04" db="EMBL/GenBank/DDBJ databases">
        <authorList>
            <consortium name="DOE Joint Genome Institute"/>
            <person name="Kuo A."/>
            <person name="Ruytinx J."/>
            <person name="Rineau F."/>
            <person name="Colpaert J."/>
            <person name="Kohler A."/>
            <person name="Nagy L.G."/>
            <person name="Floudas D."/>
            <person name="Copeland A."/>
            <person name="Barry K.W."/>
            <person name="Cichocki N."/>
            <person name="Veneault-Fourrey C."/>
            <person name="LaButti K."/>
            <person name="Lindquist E.A."/>
            <person name="Lipzen A."/>
            <person name="Lundell T."/>
            <person name="Morin E."/>
            <person name="Murat C."/>
            <person name="Sun H."/>
            <person name="Tunlid A."/>
            <person name="Henrissat B."/>
            <person name="Grigoriev I.V."/>
            <person name="Hibbett D.S."/>
            <person name="Martin F."/>
            <person name="Nordberg H.P."/>
            <person name="Cantor M.N."/>
            <person name="Hua S.X."/>
        </authorList>
    </citation>
    <scope>NUCLEOTIDE SEQUENCE [LARGE SCALE GENOMIC DNA]</scope>
    <source>
        <strain evidence="5 6">UH-Slu-Lm8-n1</strain>
    </source>
</reference>
<dbReference type="HOGENOM" id="CLU_2086389_0_0_1"/>
<dbReference type="OrthoDB" id="9972728at2759"/>
<dbReference type="Pfam" id="PF00177">
    <property type="entry name" value="Ribosomal_S7"/>
    <property type="match status" value="1"/>
</dbReference>
<dbReference type="GO" id="GO:1990904">
    <property type="term" value="C:ribonucleoprotein complex"/>
    <property type="evidence" value="ECO:0007669"/>
    <property type="project" value="UniProtKB-KW"/>
</dbReference>
<gene>
    <name evidence="5" type="ORF">CY34DRAFT_750783</name>
</gene>
<dbReference type="InterPro" id="IPR036823">
    <property type="entry name" value="Ribosomal_uS7_dom_sf"/>
</dbReference>
<sequence length="117" mass="12884">MGRTPCLMYSLLYSRSYLRAAATYPPPPILHHALITAFPAVKCISQKRSGKNVVRPVALTERQRTRAGVHAVLTASKVKSGKTVAPEIIAIINGDSKVIADKELSHKHAMVNRYLQH</sequence>
<proteinExistence type="inferred from homology"/>
<evidence type="ECO:0000256" key="1">
    <source>
        <dbReference type="ARBA" id="ARBA00007151"/>
    </source>
</evidence>
<name>A0A0D0BI34_9AGAM</name>
<feature type="domain" description="Small ribosomal subunit protein uS7" evidence="4">
    <location>
        <begin position="26"/>
        <end position="113"/>
    </location>
</feature>
<comment type="similarity">
    <text evidence="1">Belongs to the universal ribosomal protein uS7 family.</text>
</comment>
<organism evidence="5 6">
    <name type="scientific">Suillus luteus UH-Slu-Lm8-n1</name>
    <dbReference type="NCBI Taxonomy" id="930992"/>
    <lineage>
        <taxon>Eukaryota</taxon>
        <taxon>Fungi</taxon>
        <taxon>Dikarya</taxon>
        <taxon>Basidiomycota</taxon>
        <taxon>Agaricomycotina</taxon>
        <taxon>Agaricomycetes</taxon>
        <taxon>Agaricomycetidae</taxon>
        <taxon>Boletales</taxon>
        <taxon>Suillineae</taxon>
        <taxon>Suillaceae</taxon>
        <taxon>Suillus</taxon>
    </lineage>
</organism>
<evidence type="ECO:0000259" key="4">
    <source>
        <dbReference type="Pfam" id="PF00177"/>
    </source>
</evidence>